<name>A0A1G2G4S2_9BACT</name>
<dbReference type="Proteomes" id="UP000177785">
    <property type="component" value="Unassembled WGS sequence"/>
</dbReference>
<accession>A0A1G2G4S2</accession>
<dbReference type="AlphaFoldDB" id="A0A1G2G4S2"/>
<sequence length="68" mass="7845">MWEAIEGALGRRFTKIITRDILEANIFVAHLYLSGKRVLFIPRGKILHADTRKQLVEEGVEISSSFRF</sequence>
<organism evidence="1 2">
    <name type="scientific">Candidatus Ryanbacteria bacterium RIFCSPHIGHO2_01_FULL_48_27</name>
    <dbReference type="NCBI Taxonomy" id="1802115"/>
    <lineage>
        <taxon>Bacteria</taxon>
        <taxon>Candidatus Ryaniibacteriota</taxon>
    </lineage>
</organism>
<evidence type="ECO:0000313" key="2">
    <source>
        <dbReference type="Proteomes" id="UP000177785"/>
    </source>
</evidence>
<comment type="caution">
    <text evidence="1">The sequence shown here is derived from an EMBL/GenBank/DDBJ whole genome shotgun (WGS) entry which is preliminary data.</text>
</comment>
<dbReference type="EMBL" id="MHNL01000007">
    <property type="protein sequence ID" value="OGZ45253.1"/>
    <property type="molecule type" value="Genomic_DNA"/>
</dbReference>
<evidence type="ECO:0000313" key="1">
    <source>
        <dbReference type="EMBL" id="OGZ45253.1"/>
    </source>
</evidence>
<proteinExistence type="predicted"/>
<protein>
    <submittedName>
        <fullName evidence="1">Uncharacterized protein</fullName>
    </submittedName>
</protein>
<reference evidence="1 2" key="1">
    <citation type="journal article" date="2016" name="Nat. Commun.">
        <title>Thousands of microbial genomes shed light on interconnected biogeochemical processes in an aquifer system.</title>
        <authorList>
            <person name="Anantharaman K."/>
            <person name="Brown C.T."/>
            <person name="Hug L.A."/>
            <person name="Sharon I."/>
            <person name="Castelle C.J."/>
            <person name="Probst A.J."/>
            <person name="Thomas B.C."/>
            <person name="Singh A."/>
            <person name="Wilkins M.J."/>
            <person name="Karaoz U."/>
            <person name="Brodie E.L."/>
            <person name="Williams K.H."/>
            <person name="Hubbard S.S."/>
            <person name="Banfield J.F."/>
        </authorList>
    </citation>
    <scope>NUCLEOTIDE SEQUENCE [LARGE SCALE GENOMIC DNA]</scope>
</reference>
<gene>
    <name evidence="1" type="ORF">A2756_01370</name>
</gene>